<dbReference type="KEGG" id="nta:107773184"/>
<dbReference type="GeneID" id="107773184"/>
<dbReference type="AlphaFoldDB" id="A0A1S3Y7G9"/>
<evidence type="ECO:0000313" key="2">
    <source>
        <dbReference type="RefSeq" id="XP_016448118.1"/>
    </source>
</evidence>
<name>A0A1S3Y7G9_TOBAC</name>
<dbReference type="Proteomes" id="UP000790787">
    <property type="component" value="Chromosome 2"/>
</dbReference>
<proteinExistence type="predicted"/>
<reference evidence="2" key="2">
    <citation type="submission" date="2025-08" db="UniProtKB">
        <authorList>
            <consortium name="RefSeq"/>
        </authorList>
    </citation>
    <scope>IDENTIFICATION</scope>
    <source>
        <tissue evidence="2">Leaf</tissue>
    </source>
</reference>
<gene>
    <name evidence="2" type="primary">LOC107773184</name>
</gene>
<dbReference type="OrthoDB" id="1723222at2759"/>
<organism evidence="1 2">
    <name type="scientific">Nicotiana tabacum</name>
    <name type="common">Common tobacco</name>
    <dbReference type="NCBI Taxonomy" id="4097"/>
    <lineage>
        <taxon>Eukaryota</taxon>
        <taxon>Viridiplantae</taxon>
        <taxon>Streptophyta</taxon>
        <taxon>Embryophyta</taxon>
        <taxon>Tracheophyta</taxon>
        <taxon>Spermatophyta</taxon>
        <taxon>Magnoliopsida</taxon>
        <taxon>eudicotyledons</taxon>
        <taxon>Gunneridae</taxon>
        <taxon>Pentapetalae</taxon>
        <taxon>asterids</taxon>
        <taxon>lamiids</taxon>
        <taxon>Solanales</taxon>
        <taxon>Solanaceae</taxon>
        <taxon>Nicotianoideae</taxon>
        <taxon>Nicotianeae</taxon>
        <taxon>Nicotiana</taxon>
    </lineage>
</organism>
<reference evidence="1" key="1">
    <citation type="journal article" date="2014" name="Nat. Commun.">
        <title>The tobacco genome sequence and its comparison with those of tomato and potato.</title>
        <authorList>
            <person name="Sierro N."/>
            <person name="Battey J.N."/>
            <person name="Ouadi S."/>
            <person name="Bakaher N."/>
            <person name="Bovet L."/>
            <person name="Willig A."/>
            <person name="Goepfert S."/>
            <person name="Peitsch M.C."/>
            <person name="Ivanov N.V."/>
        </authorList>
    </citation>
    <scope>NUCLEOTIDE SEQUENCE [LARGE SCALE GENOMIC DNA]</scope>
</reference>
<evidence type="ECO:0000313" key="1">
    <source>
        <dbReference type="Proteomes" id="UP000790787"/>
    </source>
</evidence>
<accession>A0A1S3Y7G9</accession>
<dbReference type="PaxDb" id="4097-A0A1S3Y7G9"/>
<protein>
    <submittedName>
        <fullName evidence="2">Uncharacterized protein LOC107773184</fullName>
    </submittedName>
</protein>
<sequence>MDLEAAGKRSFLQLNELDEFRLHAYENSKLYKEKIKRWYDKRIQSRHFEPGQKVLLFNFKIKWFSEKLKSRWPGLFKVVKVTPYSAIELRTLNGERTFMVNGQRVKYYWGDVIHHQSKVLLSDDQARPCIVLRR</sequence>
<keyword evidence="1" id="KW-1185">Reference proteome</keyword>
<dbReference type="RefSeq" id="XP_016448118.1">
    <property type="nucleotide sequence ID" value="XM_016592632.1"/>
</dbReference>